<feature type="transmembrane region" description="Helical" evidence="9">
    <location>
        <begin position="140"/>
        <end position="161"/>
    </location>
</feature>
<comment type="similarity">
    <text evidence="8">Belongs to the binding-protein-dependent transport system permease family. LivHM subfamily.</text>
</comment>
<evidence type="ECO:0000256" key="4">
    <source>
        <dbReference type="ARBA" id="ARBA00022692"/>
    </source>
</evidence>
<keyword evidence="3" id="KW-1003">Cell membrane</keyword>
<evidence type="ECO:0000256" key="5">
    <source>
        <dbReference type="ARBA" id="ARBA00022970"/>
    </source>
</evidence>
<comment type="caution">
    <text evidence="10">The sequence shown here is derived from an EMBL/GenBank/DDBJ whole genome shotgun (WGS) entry which is preliminary data.</text>
</comment>
<proteinExistence type="inferred from homology"/>
<dbReference type="CDD" id="cd06582">
    <property type="entry name" value="TM_PBP1_LivH_like"/>
    <property type="match status" value="1"/>
</dbReference>
<feature type="transmembrane region" description="Helical" evidence="9">
    <location>
        <begin position="189"/>
        <end position="210"/>
    </location>
</feature>
<dbReference type="GO" id="GO:0005886">
    <property type="term" value="C:plasma membrane"/>
    <property type="evidence" value="ECO:0007669"/>
    <property type="project" value="UniProtKB-SubCell"/>
</dbReference>
<dbReference type="GO" id="GO:0022857">
    <property type="term" value="F:transmembrane transporter activity"/>
    <property type="evidence" value="ECO:0007669"/>
    <property type="project" value="InterPro"/>
</dbReference>
<evidence type="ECO:0000313" key="10">
    <source>
        <dbReference type="EMBL" id="OIQ86039.1"/>
    </source>
</evidence>
<evidence type="ECO:0000256" key="8">
    <source>
        <dbReference type="ARBA" id="ARBA00037998"/>
    </source>
</evidence>
<keyword evidence="2" id="KW-0813">Transport</keyword>
<evidence type="ECO:0000256" key="1">
    <source>
        <dbReference type="ARBA" id="ARBA00004651"/>
    </source>
</evidence>
<keyword evidence="5" id="KW-0029">Amino-acid transport</keyword>
<evidence type="ECO:0000256" key="6">
    <source>
        <dbReference type="ARBA" id="ARBA00022989"/>
    </source>
</evidence>
<gene>
    <name evidence="10" type="primary">livH_41</name>
    <name evidence="10" type="ORF">GALL_321100</name>
</gene>
<dbReference type="InterPro" id="IPR001851">
    <property type="entry name" value="ABC_transp_permease"/>
</dbReference>
<evidence type="ECO:0000256" key="2">
    <source>
        <dbReference type="ARBA" id="ARBA00022448"/>
    </source>
</evidence>
<reference evidence="10" key="1">
    <citation type="submission" date="2016-10" db="EMBL/GenBank/DDBJ databases">
        <title>Sequence of Gallionella enrichment culture.</title>
        <authorList>
            <person name="Poehlein A."/>
            <person name="Muehling M."/>
            <person name="Daniel R."/>
        </authorList>
    </citation>
    <scope>NUCLEOTIDE SEQUENCE</scope>
</reference>
<keyword evidence="6 9" id="KW-1133">Transmembrane helix</keyword>
<feature type="transmembrane region" description="Helical" evidence="9">
    <location>
        <begin position="41"/>
        <end position="58"/>
    </location>
</feature>
<dbReference type="GO" id="GO:0006865">
    <property type="term" value="P:amino acid transport"/>
    <property type="evidence" value="ECO:0007669"/>
    <property type="project" value="UniProtKB-KW"/>
</dbReference>
<dbReference type="AlphaFoldDB" id="A0A1J5R1W1"/>
<dbReference type="InterPro" id="IPR052157">
    <property type="entry name" value="BCAA_transport_permease"/>
</dbReference>
<accession>A0A1J5R1W1</accession>
<dbReference type="PANTHER" id="PTHR11795:SF445">
    <property type="entry name" value="AMINO ACID ABC TRANSPORTER PERMEASE PROTEIN"/>
    <property type="match status" value="1"/>
</dbReference>
<evidence type="ECO:0000256" key="7">
    <source>
        <dbReference type="ARBA" id="ARBA00023136"/>
    </source>
</evidence>
<keyword evidence="4 9" id="KW-0812">Transmembrane</keyword>
<evidence type="ECO:0000256" key="9">
    <source>
        <dbReference type="SAM" id="Phobius"/>
    </source>
</evidence>
<dbReference type="Pfam" id="PF02653">
    <property type="entry name" value="BPD_transp_2"/>
    <property type="match status" value="1"/>
</dbReference>
<evidence type="ECO:0000256" key="3">
    <source>
        <dbReference type="ARBA" id="ARBA00022475"/>
    </source>
</evidence>
<feature type="transmembrane region" description="Helical" evidence="9">
    <location>
        <begin position="12"/>
        <end position="34"/>
    </location>
</feature>
<comment type="subcellular location">
    <subcellularLocation>
        <location evidence="1">Cell membrane</location>
        <topology evidence="1">Multi-pass membrane protein</topology>
    </subcellularLocation>
</comment>
<feature type="transmembrane region" description="Helical" evidence="9">
    <location>
        <begin position="95"/>
        <end position="113"/>
    </location>
</feature>
<feature type="transmembrane region" description="Helical" evidence="9">
    <location>
        <begin position="262"/>
        <end position="283"/>
    </location>
</feature>
<dbReference type="PANTHER" id="PTHR11795">
    <property type="entry name" value="BRANCHED-CHAIN AMINO ACID TRANSPORT SYSTEM PERMEASE PROTEIN LIVH"/>
    <property type="match status" value="1"/>
</dbReference>
<name>A0A1J5R1W1_9ZZZZ</name>
<organism evidence="10">
    <name type="scientific">mine drainage metagenome</name>
    <dbReference type="NCBI Taxonomy" id="410659"/>
    <lineage>
        <taxon>unclassified sequences</taxon>
        <taxon>metagenomes</taxon>
        <taxon>ecological metagenomes</taxon>
    </lineage>
</organism>
<dbReference type="EMBL" id="MLJW01000504">
    <property type="protein sequence ID" value="OIQ86039.1"/>
    <property type="molecule type" value="Genomic_DNA"/>
</dbReference>
<sequence length="287" mass="29995">MDWINTLVEGVLAGALYALFAAGLSLVFGVMRLVNLAHGDFIVLAAYFAYALVAALGLPPLLTLMLVVPLMAGLGYVLQRGLLNRTLGQGILSPLLVTFGLSIILQNGMMQVFSANTRRLHLGSLEVASLHVLPGLSVGWYPLLVLVVAVALIGLMQMLLFRTRLGAALRASSDDIETVRLMGVDSRHLFAVATGLAMAIAAVAGVLMAAKTNFDPMAGPSRLIYAFEAVIIGGMGSLWGTLIGGMVVGIAQAVGGAINPGWQILAGHLAFLAILVAAPRGLFPRTV</sequence>
<feature type="transmembrane region" description="Helical" evidence="9">
    <location>
        <begin position="230"/>
        <end position="250"/>
    </location>
</feature>
<keyword evidence="7 9" id="KW-0472">Membrane</keyword>
<protein>
    <submittedName>
        <fullName evidence="10">High-affinity branched-chain amino acid transport system permease protein LivH</fullName>
    </submittedName>
</protein>